<feature type="domain" description="VOC" evidence="6">
    <location>
        <begin position="170"/>
        <end position="331"/>
    </location>
</feature>
<feature type="binding site" evidence="5">
    <location>
        <position position="351"/>
    </location>
    <ligand>
        <name>Fe cation</name>
        <dbReference type="ChEBI" id="CHEBI:24875"/>
    </ligand>
</feature>
<evidence type="ECO:0000256" key="2">
    <source>
        <dbReference type="ARBA" id="ARBA00022723"/>
    </source>
</evidence>
<dbReference type="GO" id="GO:0003868">
    <property type="term" value="F:4-hydroxyphenylpyruvate dioxygenase activity"/>
    <property type="evidence" value="ECO:0007669"/>
    <property type="project" value="InterPro"/>
</dbReference>
<dbReference type="GO" id="GO:0006572">
    <property type="term" value="P:L-tyrosine catabolic process"/>
    <property type="evidence" value="ECO:0007669"/>
    <property type="project" value="TreeGrafter"/>
</dbReference>
<dbReference type="GO" id="GO:0046872">
    <property type="term" value="F:metal ion binding"/>
    <property type="evidence" value="ECO:0007669"/>
    <property type="project" value="UniProtKB-KW"/>
</dbReference>
<dbReference type="InterPro" id="IPR004360">
    <property type="entry name" value="Glyas_Fos-R_dOase_dom"/>
</dbReference>
<evidence type="ECO:0000256" key="1">
    <source>
        <dbReference type="ARBA" id="ARBA00005877"/>
    </source>
</evidence>
<evidence type="ECO:0000313" key="7">
    <source>
        <dbReference type="EMBL" id="AGP39329.1"/>
    </source>
</evidence>
<organism evidence="7 8">
    <name type="scientific">Sorangium cellulosum So0157-2</name>
    <dbReference type="NCBI Taxonomy" id="1254432"/>
    <lineage>
        <taxon>Bacteria</taxon>
        <taxon>Pseudomonadati</taxon>
        <taxon>Myxococcota</taxon>
        <taxon>Polyangia</taxon>
        <taxon>Polyangiales</taxon>
        <taxon>Polyangiaceae</taxon>
        <taxon>Sorangium</taxon>
    </lineage>
</organism>
<dbReference type="CDD" id="cd07250">
    <property type="entry name" value="HPPD_C_like"/>
    <property type="match status" value="1"/>
</dbReference>
<dbReference type="InterPro" id="IPR029068">
    <property type="entry name" value="Glyas_Bleomycin-R_OHBP_Dase"/>
</dbReference>
<dbReference type="AlphaFoldDB" id="S4Y3E4"/>
<feature type="domain" description="VOC" evidence="6">
    <location>
        <begin position="11"/>
        <end position="143"/>
    </location>
</feature>
<evidence type="ECO:0000256" key="3">
    <source>
        <dbReference type="ARBA" id="ARBA00022737"/>
    </source>
</evidence>
<dbReference type="Gene3D" id="3.10.180.10">
    <property type="entry name" value="2,3-Dihydroxybiphenyl 1,2-Dioxygenase, domain 1"/>
    <property type="match status" value="2"/>
</dbReference>
<evidence type="ECO:0000313" key="8">
    <source>
        <dbReference type="Proteomes" id="UP000014803"/>
    </source>
</evidence>
<dbReference type="InterPro" id="IPR005956">
    <property type="entry name" value="4OHPhenylPyrv_dOase"/>
</dbReference>
<dbReference type="PANTHER" id="PTHR11959">
    <property type="entry name" value="4-HYDROXYPHENYLPYRUVATE DIOXYGENASE"/>
    <property type="match status" value="1"/>
</dbReference>
<sequence>MAKVESIGIKRVEALHYYVRDLERSRRFYTEKLDFQETAASSPELSAAAAQRSVVFQAGECAIVCSQPIGEGGRAWRYLRKHPDGVGTIIFEVEDIDRAFRLLDGRGGTPIDEIHRVTEGGGTFASFSITTPFGDTTFRFVERHGYPALFPGCVAHDAPRGGENRFGIARFDHITSNFQTMAPALLWMEHVLGLEPFWHIAFHTNDVAKDAGHGSGLRSAVMWDPGSGVKFANNEPYRPHFKSSQINVFNEEHRGDGVQHAALAVDDILAAVRAMRARGVEFMPTPAAYYDLLPERLQRLGVGQLDEDVAALRELEVLVDGDGARSYLLQIFLKESSGTHRDPDAGPFFFELIQRKGDRGFGAGNFRALFESIERQQKAEGRG</sequence>
<keyword evidence="7" id="KW-0670">Pyruvate</keyword>
<dbReference type="InterPro" id="IPR037523">
    <property type="entry name" value="VOC_core"/>
</dbReference>
<dbReference type="RefSeq" id="WP_020738997.1">
    <property type="nucleotide sequence ID" value="NC_021658.1"/>
</dbReference>
<proteinExistence type="inferred from homology"/>
<dbReference type="OrthoDB" id="9780241at2"/>
<accession>S4Y3E4</accession>
<dbReference type="Proteomes" id="UP000014803">
    <property type="component" value="Chromosome"/>
</dbReference>
<dbReference type="HOGENOM" id="CLU_034004_1_1_7"/>
<keyword evidence="7" id="KW-0560">Oxidoreductase</keyword>
<dbReference type="PANTHER" id="PTHR11959:SF1">
    <property type="entry name" value="4-HYDROXYPHENYLPYRUVATE DIOXYGENASE"/>
    <property type="match status" value="1"/>
</dbReference>
<protein>
    <submittedName>
        <fullName evidence="7">4-hydroxyphenylpyruvate dioxygenase</fullName>
    </submittedName>
</protein>
<comment type="similarity">
    <text evidence="1">Belongs to the 4HPPD family.</text>
</comment>
<dbReference type="SUPFAM" id="SSF54593">
    <property type="entry name" value="Glyoxalase/Bleomycin resistance protein/Dihydroxybiphenyl dioxygenase"/>
    <property type="match status" value="1"/>
</dbReference>
<dbReference type="PATRIC" id="fig|1254432.3.peg.8057"/>
<gene>
    <name evidence="7" type="ORF">SCE1572_35535</name>
</gene>
<evidence type="ECO:0000256" key="4">
    <source>
        <dbReference type="ARBA" id="ARBA00023004"/>
    </source>
</evidence>
<keyword evidence="2 5" id="KW-0479">Metal-binding</keyword>
<dbReference type="InterPro" id="IPR041735">
    <property type="entry name" value="4OHPhenylPyrv_dOase_C"/>
</dbReference>
<dbReference type="PIRSF" id="PIRSF009283">
    <property type="entry name" value="HPP_dOase"/>
    <property type="match status" value="1"/>
</dbReference>
<dbReference type="EMBL" id="CP003969">
    <property type="protein sequence ID" value="AGP39329.1"/>
    <property type="molecule type" value="Genomic_DNA"/>
</dbReference>
<evidence type="ECO:0000256" key="5">
    <source>
        <dbReference type="PIRSR" id="PIRSR009283-1"/>
    </source>
</evidence>
<name>S4Y3E4_SORCE</name>
<dbReference type="STRING" id="1254432.SCE1572_35535"/>
<evidence type="ECO:0000259" key="6">
    <source>
        <dbReference type="PROSITE" id="PS51819"/>
    </source>
</evidence>
<keyword evidence="7" id="KW-0223">Dioxygenase</keyword>
<dbReference type="Pfam" id="PF00903">
    <property type="entry name" value="Glyoxalase"/>
    <property type="match status" value="2"/>
</dbReference>
<dbReference type="KEGG" id="scu:SCE1572_35535"/>
<dbReference type="eggNOG" id="COG3185">
    <property type="taxonomic scope" value="Bacteria"/>
</dbReference>
<comment type="cofactor">
    <cofactor evidence="5">
        <name>Fe cation</name>
        <dbReference type="ChEBI" id="CHEBI:24875"/>
    </cofactor>
    <text evidence="5">Binds 1 Fe cation per subunit.</text>
</comment>
<feature type="binding site" evidence="5">
    <location>
        <position position="173"/>
    </location>
    <ligand>
        <name>Fe cation</name>
        <dbReference type="ChEBI" id="CHEBI:24875"/>
    </ligand>
</feature>
<dbReference type="PROSITE" id="PS51819">
    <property type="entry name" value="VOC"/>
    <property type="match status" value="2"/>
</dbReference>
<feature type="binding site" evidence="5">
    <location>
        <position position="260"/>
    </location>
    <ligand>
        <name>Fe cation</name>
        <dbReference type="ChEBI" id="CHEBI:24875"/>
    </ligand>
</feature>
<reference evidence="7 8" key="1">
    <citation type="journal article" date="2013" name="Sci. Rep.">
        <title>Extraordinary expansion of a Sorangium cellulosum genome from an alkaline milieu.</title>
        <authorList>
            <person name="Han K."/>
            <person name="Li Z.F."/>
            <person name="Peng R."/>
            <person name="Zhu L.P."/>
            <person name="Zhou T."/>
            <person name="Wang L.G."/>
            <person name="Li S.G."/>
            <person name="Zhang X.B."/>
            <person name="Hu W."/>
            <person name="Wu Z.H."/>
            <person name="Qin N."/>
            <person name="Li Y.Z."/>
        </authorList>
    </citation>
    <scope>NUCLEOTIDE SEQUENCE [LARGE SCALE GENOMIC DNA]</scope>
    <source>
        <strain evidence="7 8">So0157-2</strain>
    </source>
</reference>
<keyword evidence="4 5" id="KW-0408">Iron</keyword>
<keyword evidence="3" id="KW-0677">Repeat</keyword>